<feature type="domain" description="Glycoside hydrolase family 2 catalytic" evidence="6">
    <location>
        <begin position="283"/>
        <end position="551"/>
    </location>
</feature>
<dbReference type="Proteomes" id="UP001197795">
    <property type="component" value="Unassembled WGS sequence"/>
</dbReference>
<dbReference type="AlphaFoldDB" id="A0AAE3D7A0"/>
<dbReference type="InterPro" id="IPR006104">
    <property type="entry name" value="Glyco_hydro_2_N"/>
</dbReference>
<dbReference type="SUPFAM" id="SSF49303">
    <property type="entry name" value="beta-Galactosidase/glucuronidase domain"/>
    <property type="match status" value="1"/>
</dbReference>
<dbReference type="Gene3D" id="3.20.20.80">
    <property type="entry name" value="Glycosidases"/>
    <property type="match status" value="1"/>
</dbReference>
<sequence length="814" mass="93062">MNQKIYLSEDWLFNENFQEGMTATEYPEETLQPVRIPHTCKETPFHYFDESLYQMVSGYRRHLHIPTEWQGKRILLTFEGAGHDSTVYLNGSKVGEHHCGYTAFTVDLSAYANYGQDNVLCVRLDSREDLNVPPFGYVIDYMTYGGIYRDVYLEVKDQIALEDIFVHTLITPDEAQVTSEITFYEVAKDLNVRQYYMLKSDAVMSGVVSDVTSDNGWQFLCEQNVPTGTTAETTFRIQGTIPHPFLWDTEHPHLYLLKTQLWQGEQLLDEAEVTFGIRDAVFKKDGFYLNGKKLRIRGLNRHQSYPYVGYAMPESMQKLDADLLKKELGLNAVRTSHYPQSHYFLERCDELGLLVFTEFPGWQHIGDDTWKAQAVVNAEDMIRQYRNHPSIILWGVRINESPDDDPFYEKTNAVAHKLDPMRPTGGVRAIKKSHLLEDVYTYNDFLHDGETPGCDPKKKVTSDTDKPYLISEYNGHMYPTKAFDNEERRSEHAIRHANVLDAVAEQEDIAGSFGWCMFDYNTHKDFGSGDRICYHGVMDMFRNPKLAASVYACEQDEIPVLQITSSMDIGEHPGCNRGNLYILSNADSVRMYKNDRFIKEYRPEMSPYKHLKHGPILIDDFIGDTLEKNERFRPKHAKEMADAMNIVARGSLNHIPKRLYPTALKLALLYHIDFAEVTRLYTKYIGDWGGTATVYRFDAIKDGKVVKSVTKEPVREIRLEAEADHTILTEQHSYDVALVRIRAVDDHGNVLPFYQEPVRLIAEGDISIIGPDTIALQGGMGGTYVKSTGRSGQGALLLQSQTAGEVRIPFQIKI</sequence>
<dbReference type="PROSITE" id="PS00719">
    <property type="entry name" value="GLYCOSYL_HYDROL_F2_1"/>
    <property type="match status" value="1"/>
</dbReference>
<evidence type="ECO:0000256" key="1">
    <source>
        <dbReference type="ARBA" id="ARBA00007401"/>
    </source>
</evidence>
<feature type="domain" description="Glycosyl hydrolases family 2 sugar binding" evidence="7">
    <location>
        <begin position="57"/>
        <end position="153"/>
    </location>
</feature>
<dbReference type="PRINTS" id="PR00132">
    <property type="entry name" value="GLHYDRLASE2"/>
</dbReference>
<dbReference type="PANTHER" id="PTHR42732:SF1">
    <property type="entry name" value="BETA-MANNOSIDASE"/>
    <property type="match status" value="1"/>
</dbReference>
<dbReference type="Pfam" id="PF00703">
    <property type="entry name" value="Glyco_hydro_2"/>
    <property type="match status" value="1"/>
</dbReference>
<dbReference type="Pfam" id="PF02836">
    <property type="entry name" value="Glyco_hydro_2_C"/>
    <property type="match status" value="1"/>
</dbReference>
<dbReference type="InterPro" id="IPR051913">
    <property type="entry name" value="GH2_Domain-Containing"/>
</dbReference>
<dbReference type="InterPro" id="IPR008979">
    <property type="entry name" value="Galactose-bd-like_sf"/>
</dbReference>
<evidence type="ECO:0000313" key="8">
    <source>
        <dbReference type="EMBL" id="MCC2120418.1"/>
    </source>
</evidence>
<dbReference type="SUPFAM" id="SSF49785">
    <property type="entry name" value="Galactose-binding domain-like"/>
    <property type="match status" value="1"/>
</dbReference>
<comment type="similarity">
    <text evidence="1 4">Belongs to the glycosyl hydrolase 2 family.</text>
</comment>
<evidence type="ECO:0000256" key="3">
    <source>
        <dbReference type="ARBA" id="ARBA00023295"/>
    </source>
</evidence>
<dbReference type="InterPro" id="IPR006102">
    <property type="entry name" value="Ig-like_GH2"/>
</dbReference>
<evidence type="ECO:0000259" key="7">
    <source>
        <dbReference type="Pfam" id="PF02837"/>
    </source>
</evidence>
<evidence type="ECO:0000259" key="5">
    <source>
        <dbReference type="Pfam" id="PF00703"/>
    </source>
</evidence>
<gene>
    <name evidence="8" type="ORF">LKD75_12605</name>
</gene>
<dbReference type="InterPro" id="IPR017853">
    <property type="entry name" value="GH"/>
</dbReference>
<keyword evidence="3 4" id="KW-0326">Glycosidase</keyword>
<protein>
    <submittedName>
        <fullName evidence="8">Glycoside hydrolase family 2 protein</fullName>
    </submittedName>
</protein>
<evidence type="ECO:0000259" key="6">
    <source>
        <dbReference type="Pfam" id="PF02836"/>
    </source>
</evidence>
<dbReference type="SUPFAM" id="SSF51445">
    <property type="entry name" value="(Trans)glycosidases"/>
    <property type="match status" value="1"/>
</dbReference>
<keyword evidence="9" id="KW-1185">Reference proteome</keyword>
<name>A0AAE3D7A0_9FIRM</name>
<dbReference type="PANTHER" id="PTHR42732">
    <property type="entry name" value="BETA-GALACTOSIDASE"/>
    <property type="match status" value="1"/>
</dbReference>
<organism evidence="8 9">
    <name type="scientific">Waltera acetigignens</name>
    <dbReference type="NCBI Taxonomy" id="2981769"/>
    <lineage>
        <taxon>Bacteria</taxon>
        <taxon>Bacillati</taxon>
        <taxon>Bacillota</taxon>
        <taxon>Clostridia</taxon>
        <taxon>Lachnospirales</taxon>
        <taxon>Lachnospiraceae</taxon>
        <taxon>Waltera</taxon>
    </lineage>
</organism>
<reference evidence="8 9" key="1">
    <citation type="submission" date="2021-10" db="EMBL/GenBank/DDBJ databases">
        <title>Anaerobic single-cell dispensing facilitates the cultivation of human gut bacteria.</title>
        <authorList>
            <person name="Afrizal A."/>
        </authorList>
    </citation>
    <scope>NUCLEOTIDE SEQUENCE [LARGE SCALE GENOMIC DNA]</scope>
    <source>
        <strain evidence="8 9">CLA-AA-H273</strain>
    </source>
</reference>
<dbReference type="RefSeq" id="WP_227733585.1">
    <property type="nucleotide sequence ID" value="NZ_JAJEPV010000032.1"/>
</dbReference>
<dbReference type="InterPro" id="IPR006103">
    <property type="entry name" value="Glyco_hydro_2_cat"/>
</dbReference>
<dbReference type="InterPro" id="IPR023230">
    <property type="entry name" value="Glyco_hydro_2_CS"/>
</dbReference>
<dbReference type="InterPro" id="IPR036156">
    <property type="entry name" value="Beta-gal/glucu_dom_sf"/>
</dbReference>
<feature type="domain" description="Glycoside hydrolase family 2 immunoglobulin-like beta-sandwich" evidence="5">
    <location>
        <begin position="162"/>
        <end position="278"/>
    </location>
</feature>
<dbReference type="EMBL" id="JAJEPV010000032">
    <property type="protein sequence ID" value="MCC2120418.1"/>
    <property type="molecule type" value="Genomic_DNA"/>
</dbReference>
<accession>A0AAE3D7A0</accession>
<dbReference type="Pfam" id="PF02837">
    <property type="entry name" value="Glyco_hydro_2_N"/>
    <property type="match status" value="1"/>
</dbReference>
<dbReference type="Gene3D" id="2.60.40.10">
    <property type="entry name" value="Immunoglobulins"/>
    <property type="match status" value="2"/>
</dbReference>
<dbReference type="GO" id="GO:0004553">
    <property type="term" value="F:hydrolase activity, hydrolyzing O-glycosyl compounds"/>
    <property type="evidence" value="ECO:0007669"/>
    <property type="project" value="InterPro"/>
</dbReference>
<dbReference type="Gene3D" id="2.60.120.260">
    <property type="entry name" value="Galactose-binding domain-like"/>
    <property type="match status" value="1"/>
</dbReference>
<evidence type="ECO:0000256" key="2">
    <source>
        <dbReference type="ARBA" id="ARBA00022801"/>
    </source>
</evidence>
<dbReference type="InterPro" id="IPR006101">
    <property type="entry name" value="Glyco_hydro_2"/>
</dbReference>
<dbReference type="GO" id="GO:0005975">
    <property type="term" value="P:carbohydrate metabolic process"/>
    <property type="evidence" value="ECO:0007669"/>
    <property type="project" value="InterPro"/>
</dbReference>
<keyword evidence="2 4" id="KW-0378">Hydrolase</keyword>
<evidence type="ECO:0000256" key="4">
    <source>
        <dbReference type="RuleBase" id="RU361154"/>
    </source>
</evidence>
<comment type="caution">
    <text evidence="8">The sequence shown here is derived from an EMBL/GenBank/DDBJ whole genome shotgun (WGS) entry which is preliminary data.</text>
</comment>
<evidence type="ECO:0000313" key="9">
    <source>
        <dbReference type="Proteomes" id="UP001197795"/>
    </source>
</evidence>
<dbReference type="InterPro" id="IPR013783">
    <property type="entry name" value="Ig-like_fold"/>
</dbReference>
<proteinExistence type="inferred from homology"/>